<organism evidence="2 3">
    <name type="scientific">Cinchona calisaya</name>
    <dbReference type="NCBI Taxonomy" id="153742"/>
    <lineage>
        <taxon>Eukaryota</taxon>
        <taxon>Viridiplantae</taxon>
        <taxon>Streptophyta</taxon>
        <taxon>Embryophyta</taxon>
        <taxon>Tracheophyta</taxon>
        <taxon>Spermatophyta</taxon>
        <taxon>Magnoliopsida</taxon>
        <taxon>eudicotyledons</taxon>
        <taxon>Gunneridae</taxon>
        <taxon>Pentapetalae</taxon>
        <taxon>asterids</taxon>
        <taxon>lamiids</taxon>
        <taxon>Gentianales</taxon>
        <taxon>Rubiaceae</taxon>
        <taxon>Cinchonoideae</taxon>
        <taxon>Cinchoneae</taxon>
        <taxon>Cinchona</taxon>
    </lineage>
</organism>
<dbReference type="Gene3D" id="2.40.160.200">
    <property type="entry name" value="LURP1-related"/>
    <property type="match status" value="1"/>
</dbReference>
<dbReference type="InterPro" id="IPR007612">
    <property type="entry name" value="LOR"/>
</dbReference>
<dbReference type="AlphaFoldDB" id="A0ABD3AZL0"/>
<dbReference type="InterPro" id="IPR025659">
    <property type="entry name" value="Tubby-like_C"/>
</dbReference>
<proteinExistence type="inferred from homology"/>
<dbReference type="Pfam" id="PF04525">
    <property type="entry name" value="LOR"/>
    <property type="match status" value="1"/>
</dbReference>
<dbReference type="SUPFAM" id="SSF54518">
    <property type="entry name" value="Tubby C-terminal domain-like"/>
    <property type="match status" value="1"/>
</dbReference>
<dbReference type="Proteomes" id="UP001630127">
    <property type="component" value="Unassembled WGS sequence"/>
</dbReference>
<comment type="similarity">
    <text evidence="1">Belongs to the LOR family.</text>
</comment>
<gene>
    <name evidence="2" type="ORF">ACH5RR_005087</name>
</gene>
<dbReference type="InterPro" id="IPR038595">
    <property type="entry name" value="LOR_sf"/>
</dbReference>
<evidence type="ECO:0000313" key="2">
    <source>
        <dbReference type="EMBL" id="KAL3536626.1"/>
    </source>
</evidence>
<keyword evidence="3" id="KW-1185">Reference proteome</keyword>
<protein>
    <submittedName>
        <fullName evidence="2">Uncharacterized protein</fullName>
    </submittedName>
</protein>
<accession>A0ABD3AZL0</accession>
<evidence type="ECO:0000256" key="1">
    <source>
        <dbReference type="ARBA" id="ARBA00005437"/>
    </source>
</evidence>
<name>A0ABD3AZL0_9GENT</name>
<sequence length="239" mass="27217">MSKIHPDEYQRRSQSGHHRQHLMTNLVHDHPLSPGPSVLTVWKKSSLSFQGTDGFTVFDHCGRLVFRVDNYTRKSWSIASGRFLLLMDGSGKALLTLKPQLLSMQHQWTGYRGENIEQYCFRAFTMRRPTSSLLIPRNTACEAEVFIGDQNVMETSKRRKPDLKAVGSFRRRNCKIIIAATGQLVAKMSRKRIINTTLLLSDDVFTLTVQPGFEPDLVMALVVILDRICYKTFAPILCS</sequence>
<evidence type="ECO:0000313" key="3">
    <source>
        <dbReference type="Proteomes" id="UP001630127"/>
    </source>
</evidence>
<comment type="caution">
    <text evidence="2">The sequence shown here is derived from an EMBL/GenBank/DDBJ whole genome shotgun (WGS) entry which is preliminary data.</text>
</comment>
<dbReference type="EMBL" id="JBJUIK010000002">
    <property type="protein sequence ID" value="KAL3536626.1"/>
    <property type="molecule type" value="Genomic_DNA"/>
</dbReference>
<dbReference type="PANTHER" id="PTHR31087:SF95">
    <property type="entry name" value="EXPRESSED PROTEIN"/>
    <property type="match status" value="1"/>
</dbReference>
<dbReference type="PANTHER" id="PTHR31087">
    <property type="match status" value="1"/>
</dbReference>
<reference evidence="2 3" key="1">
    <citation type="submission" date="2024-11" db="EMBL/GenBank/DDBJ databases">
        <title>A near-complete genome assembly of Cinchona calisaya.</title>
        <authorList>
            <person name="Lian D.C."/>
            <person name="Zhao X.W."/>
            <person name="Wei L."/>
        </authorList>
    </citation>
    <scope>NUCLEOTIDE SEQUENCE [LARGE SCALE GENOMIC DNA]</scope>
    <source>
        <tissue evidence="2">Nenye</tissue>
    </source>
</reference>